<dbReference type="SUPFAM" id="SSF52540">
    <property type="entry name" value="P-loop containing nucleoside triphosphate hydrolases"/>
    <property type="match status" value="1"/>
</dbReference>
<keyword evidence="2" id="KW-0067">ATP-binding</keyword>
<keyword evidence="3" id="KW-0238">DNA-binding</keyword>
<dbReference type="Proteomes" id="UP000265515">
    <property type="component" value="Unassembled WGS sequence"/>
</dbReference>
<dbReference type="STRING" id="69332.A0A388K809"/>
<feature type="coiled-coil region" evidence="4">
    <location>
        <begin position="316"/>
        <end position="367"/>
    </location>
</feature>
<dbReference type="InterPro" id="IPR045076">
    <property type="entry name" value="MutS"/>
</dbReference>
<evidence type="ECO:0000259" key="6">
    <source>
        <dbReference type="SMART" id="SM00534"/>
    </source>
</evidence>
<dbReference type="Pfam" id="PF00488">
    <property type="entry name" value="MutS_V"/>
    <property type="match status" value="1"/>
</dbReference>
<dbReference type="Gene3D" id="3.40.50.300">
    <property type="entry name" value="P-loop containing nucleotide triphosphate hydrolases"/>
    <property type="match status" value="2"/>
</dbReference>
<protein>
    <recommendedName>
        <fullName evidence="6">DNA mismatch repair proteins mutS family domain-containing protein</fullName>
    </recommendedName>
</protein>
<dbReference type="PANTHER" id="PTHR48466">
    <property type="entry name" value="OS10G0509000 PROTEIN-RELATED"/>
    <property type="match status" value="1"/>
</dbReference>
<sequence length="561" mass="61782">MGGCRLQFVDAAEVSNNAASLSPSKREGEREGNDAHGEAVALAAGGEGDAVVAKGRGTAEPDGNDGTTWVLCLEKTRHPLLMQQHREGIRKARGRAKMKERATMMAKMRGGGLYVVTEAEQTAAEAETEAEALATTPPVPIDVCVQRGVRVVIITGPNTGGKTASLKTIALATLMAKAGLYVLAQDPVRISWFDKVLPDIGDDRSLSQSLSMFSGHIRRSKAQRLGSHFFSRLHKNGPSGSLLAMSTTHHGELKALKYVDSRFENASVEFDVDKLAPTYRQLWGIPGRSNALNIAWKLGVLMSIIDEARRLHGSTNAEVNEVIMNMENERRRYEGTISQAEELLEEAERMHSDVKQAVLRLQQHQAEFLLRRSDEIQSVVQATQSSIQSSLRKARNKRRKQLAAPVAKESSEGQQRDEQPVGMDRTRGPSQQDANNKADSKSLADEETLRQEKGTMDRTEGAAATTFMCIPKVGEMVVVQRLKMEGRVLTLSEAKKEVTVQFLDSSIKELNRRARIYLWTGDPNKDKGISKIAWHYVTRRPRDGGLGIIDPGTETKALQIK</sequence>
<dbReference type="SMART" id="SM00534">
    <property type="entry name" value="MUTSac"/>
    <property type="match status" value="1"/>
</dbReference>
<feature type="compositionally biased region" description="Basic and acidic residues" evidence="5">
    <location>
        <begin position="24"/>
        <end position="35"/>
    </location>
</feature>
<keyword evidence="1" id="KW-0547">Nucleotide-binding</keyword>
<comment type="caution">
    <text evidence="7">The sequence shown here is derived from an EMBL/GenBank/DDBJ whole genome shotgun (WGS) entry which is preliminary data.</text>
</comment>
<dbReference type="GO" id="GO:0005524">
    <property type="term" value="F:ATP binding"/>
    <property type="evidence" value="ECO:0007669"/>
    <property type="project" value="UniProtKB-KW"/>
</dbReference>
<evidence type="ECO:0000256" key="3">
    <source>
        <dbReference type="ARBA" id="ARBA00023125"/>
    </source>
</evidence>
<proteinExistence type="predicted"/>
<dbReference type="InterPro" id="IPR027417">
    <property type="entry name" value="P-loop_NTPase"/>
</dbReference>
<dbReference type="GO" id="GO:0140664">
    <property type="term" value="F:ATP-dependent DNA damage sensor activity"/>
    <property type="evidence" value="ECO:0007669"/>
    <property type="project" value="InterPro"/>
</dbReference>
<keyword evidence="8" id="KW-1185">Reference proteome</keyword>
<name>A0A388K809_CHABU</name>
<feature type="region of interest" description="Disordered" evidence="5">
    <location>
        <begin position="385"/>
        <end position="461"/>
    </location>
</feature>
<dbReference type="OrthoDB" id="1924787at2759"/>
<dbReference type="PANTHER" id="PTHR48466:SF2">
    <property type="entry name" value="OS10G0509000 PROTEIN"/>
    <property type="match status" value="1"/>
</dbReference>
<feature type="domain" description="DNA mismatch repair proteins mutS family" evidence="6">
    <location>
        <begin position="149"/>
        <end position="313"/>
    </location>
</feature>
<feature type="compositionally biased region" description="Basic and acidic residues" evidence="5">
    <location>
        <begin position="436"/>
        <end position="460"/>
    </location>
</feature>
<evidence type="ECO:0000256" key="4">
    <source>
        <dbReference type="SAM" id="Coils"/>
    </source>
</evidence>
<reference evidence="7 8" key="1">
    <citation type="journal article" date="2018" name="Cell">
        <title>The Chara Genome: Secondary Complexity and Implications for Plant Terrestrialization.</title>
        <authorList>
            <person name="Nishiyama T."/>
            <person name="Sakayama H."/>
            <person name="Vries J.D."/>
            <person name="Buschmann H."/>
            <person name="Saint-Marcoux D."/>
            <person name="Ullrich K.K."/>
            <person name="Haas F.B."/>
            <person name="Vanderstraeten L."/>
            <person name="Becker D."/>
            <person name="Lang D."/>
            <person name="Vosolsobe S."/>
            <person name="Rombauts S."/>
            <person name="Wilhelmsson P.K.I."/>
            <person name="Janitza P."/>
            <person name="Kern R."/>
            <person name="Heyl A."/>
            <person name="Rumpler F."/>
            <person name="Villalobos L.I.A.C."/>
            <person name="Clay J.M."/>
            <person name="Skokan R."/>
            <person name="Toyoda A."/>
            <person name="Suzuki Y."/>
            <person name="Kagoshima H."/>
            <person name="Schijlen E."/>
            <person name="Tajeshwar N."/>
            <person name="Catarino B."/>
            <person name="Hetherington A.J."/>
            <person name="Saltykova A."/>
            <person name="Bonnot C."/>
            <person name="Breuninger H."/>
            <person name="Symeonidi A."/>
            <person name="Radhakrishnan G.V."/>
            <person name="Van Nieuwerburgh F."/>
            <person name="Deforce D."/>
            <person name="Chang C."/>
            <person name="Karol K.G."/>
            <person name="Hedrich R."/>
            <person name="Ulvskov P."/>
            <person name="Glockner G."/>
            <person name="Delwiche C.F."/>
            <person name="Petrasek J."/>
            <person name="Van de Peer Y."/>
            <person name="Friml J."/>
            <person name="Beilby M."/>
            <person name="Dolan L."/>
            <person name="Kohara Y."/>
            <person name="Sugano S."/>
            <person name="Fujiyama A."/>
            <person name="Delaux P.-M."/>
            <person name="Quint M."/>
            <person name="TheiBen G."/>
            <person name="Hagemann M."/>
            <person name="Harholt J."/>
            <person name="Dunand C."/>
            <person name="Zachgo S."/>
            <person name="Langdale J."/>
            <person name="Maumus F."/>
            <person name="Straeten D.V.D."/>
            <person name="Gould S.B."/>
            <person name="Rensing S.A."/>
        </authorList>
    </citation>
    <scope>NUCLEOTIDE SEQUENCE [LARGE SCALE GENOMIC DNA]</scope>
    <source>
        <strain evidence="7 8">S276</strain>
    </source>
</reference>
<evidence type="ECO:0000256" key="2">
    <source>
        <dbReference type="ARBA" id="ARBA00022840"/>
    </source>
</evidence>
<dbReference type="EMBL" id="BFEA01000070">
    <property type="protein sequence ID" value="GBG66194.1"/>
    <property type="molecule type" value="Genomic_DNA"/>
</dbReference>
<organism evidence="7 8">
    <name type="scientific">Chara braunii</name>
    <name type="common">Braun's stonewort</name>
    <dbReference type="NCBI Taxonomy" id="69332"/>
    <lineage>
        <taxon>Eukaryota</taxon>
        <taxon>Viridiplantae</taxon>
        <taxon>Streptophyta</taxon>
        <taxon>Charophyceae</taxon>
        <taxon>Charales</taxon>
        <taxon>Characeae</taxon>
        <taxon>Chara</taxon>
    </lineage>
</organism>
<dbReference type="OMA" id="MKERATM"/>
<feature type="compositionally biased region" description="Basic residues" evidence="5">
    <location>
        <begin position="392"/>
        <end position="401"/>
    </location>
</feature>
<gene>
    <name evidence="7" type="ORF">CBR_g57073</name>
</gene>
<keyword evidence="4" id="KW-0175">Coiled coil</keyword>
<feature type="compositionally biased region" description="Basic and acidic residues" evidence="5">
    <location>
        <begin position="409"/>
        <end position="427"/>
    </location>
</feature>
<feature type="region of interest" description="Disordered" evidence="5">
    <location>
        <begin position="16"/>
        <end position="35"/>
    </location>
</feature>
<evidence type="ECO:0000313" key="7">
    <source>
        <dbReference type="EMBL" id="GBG66194.1"/>
    </source>
</evidence>
<evidence type="ECO:0000256" key="5">
    <source>
        <dbReference type="SAM" id="MobiDB-lite"/>
    </source>
</evidence>
<dbReference type="AlphaFoldDB" id="A0A388K809"/>
<evidence type="ECO:0000256" key="1">
    <source>
        <dbReference type="ARBA" id="ARBA00022741"/>
    </source>
</evidence>
<evidence type="ECO:0000313" key="8">
    <source>
        <dbReference type="Proteomes" id="UP000265515"/>
    </source>
</evidence>
<dbReference type="GO" id="GO:0006298">
    <property type="term" value="P:mismatch repair"/>
    <property type="evidence" value="ECO:0007669"/>
    <property type="project" value="InterPro"/>
</dbReference>
<accession>A0A388K809</accession>
<dbReference type="GO" id="GO:0030983">
    <property type="term" value="F:mismatched DNA binding"/>
    <property type="evidence" value="ECO:0007669"/>
    <property type="project" value="InterPro"/>
</dbReference>
<dbReference type="Gramene" id="GBG66194">
    <property type="protein sequence ID" value="GBG66194"/>
    <property type="gene ID" value="CBR_g57073"/>
</dbReference>
<dbReference type="InterPro" id="IPR000432">
    <property type="entry name" value="DNA_mismatch_repair_MutS_C"/>
</dbReference>